<comment type="catalytic activity">
    <reaction evidence="1">
        <text>a myo-inositol phosphate + H2O = myo-inositol + phosphate</text>
        <dbReference type="Rhea" id="RHEA:24056"/>
        <dbReference type="ChEBI" id="CHEBI:15377"/>
        <dbReference type="ChEBI" id="CHEBI:17268"/>
        <dbReference type="ChEBI" id="CHEBI:43474"/>
        <dbReference type="ChEBI" id="CHEBI:84139"/>
        <dbReference type="EC" id="3.1.3.25"/>
    </reaction>
</comment>
<dbReference type="GO" id="GO:0007165">
    <property type="term" value="P:signal transduction"/>
    <property type="evidence" value="ECO:0007669"/>
    <property type="project" value="TreeGrafter"/>
</dbReference>
<dbReference type="EMBL" id="CP018866">
    <property type="protein sequence ID" value="AST92200.1"/>
    <property type="molecule type" value="Genomic_DNA"/>
</dbReference>
<feature type="binding site" evidence="7">
    <location>
        <position position="75"/>
    </location>
    <ligand>
        <name>Mg(2+)</name>
        <dbReference type="ChEBI" id="CHEBI:18420"/>
        <label>1</label>
        <note>catalytic</note>
    </ligand>
</feature>
<dbReference type="CDD" id="cd01637">
    <property type="entry name" value="IMPase_like"/>
    <property type="match status" value="1"/>
</dbReference>
<accession>A0A223KRU3</accession>
<dbReference type="GO" id="GO:0046872">
    <property type="term" value="F:metal ion binding"/>
    <property type="evidence" value="ECO:0007669"/>
    <property type="project" value="UniProtKB-KW"/>
</dbReference>
<dbReference type="Gene3D" id="3.30.540.10">
    <property type="entry name" value="Fructose-1,6-Bisphosphatase, subunit A, domain 1"/>
    <property type="match status" value="1"/>
</dbReference>
<evidence type="ECO:0000256" key="4">
    <source>
        <dbReference type="ARBA" id="ARBA00022723"/>
    </source>
</evidence>
<dbReference type="Proteomes" id="UP000215224">
    <property type="component" value="Chromosome"/>
</dbReference>
<dbReference type="Pfam" id="PF00459">
    <property type="entry name" value="Inositol_P"/>
    <property type="match status" value="1"/>
</dbReference>
<protein>
    <recommendedName>
        <fullName evidence="3">inositol-phosphate phosphatase</fullName>
        <ecNumber evidence="3">3.1.3.25</ecNumber>
    </recommendedName>
</protein>
<keyword evidence="5" id="KW-0378">Hydrolase</keyword>
<keyword evidence="6 7" id="KW-0460">Magnesium</keyword>
<dbReference type="Gene3D" id="3.40.190.80">
    <property type="match status" value="1"/>
</dbReference>
<dbReference type="PROSITE" id="PS00629">
    <property type="entry name" value="IMP_1"/>
    <property type="match status" value="1"/>
</dbReference>
<evidence type="ECO:0000313" key="8">
    <source>
        <dbReference type="EMBL" id="AST92200.1"/>
    </source>
</evidence>
<name>A0A223KRU3_9BACI</name>
<sequence length="272" mass="30592">MKVGERSMKWYDIDVNAKKWTKEAGEIIRNSFQNELLIHTKSAPDDLVTNMDKEIEQFFIKKINETYPEHQILGEEGFGNEIEELKGTVWIIDPIDGTMNFVHQQRNFAISVAVYEDGVGKIGLIYDVVLDELYHSIKGNGAFLNEEKLPKLKSTKVAEAVIGMNVTWVTENKRINPTILAPLAKAVRGTRSYGSAALEMAYVATGRIDAYITLRLSPWDFAAGLIIVEELGGYVTTLKGEPLNLLAQNSVFVSKPGLHEEIMNDYLYKYKG</sequence>
<dbReference type="STRING" id="1314751.GCA_001591425_04028"/>
<dbReference type="GO" id="GO:0006020">
    <property type="term" value="P:inositol metabolic process"/>
    <property type="evidence" value="ECO:0007669"/>
    <property type="project" value="TreeGrafter"/>
</dbReference>
<evidence type="ECO:0000256" key="6">
    <source>
        <dbReference type="ARBA" id="ARBA00022842"/>
    </source>
</evidence>
<feature type="binding site" evidence="7">
    <location>
        <position position="95"/>
    </location>
    <ligand>
        <name>Mg(2+)</name>
        <dbReference type="ChEBI" id="CHEBI:18420"/>
        <label>1</label>
        <note>catalytic</note>
    </ligand>
</feature>
<dbReference type="GO" id="GO:0046854">
    <property type="term" value="P:phosphatidylinositol phosphate biosynthetic process"/>
    <property type="evidence" value="ECO:0007669"/>
    <property type="project" value="InterPro"/>
</dbReference>
<dbReference type="GO" id="GO:0008934">
    <property type="term" value="F:inositol monophosphate 1-phosphatase activity"/>
    <property type="evidence" value="ECO:0007669"/>
    <property type="project" value="TreeGrafter"/>
</dbReference>
<dbReference type="AlphaFoldDB" id="A0A223KRU3"/>
<dbReference type="SUPFAM" id="SSF56655">
    <property type="entry name" value="Carbohydrate phosphatase"/>
    <property type="match status" value="1"/>
</dbReference>
<keyword evidence="4 7" id="KW-0479">Metal-binding</keyword>
<proteinExistence type="predicted"/>
<dbReference type="EC" id="3.1.3.25" evidence="3"/>
<dbReference type="KEGG" id="bcoh:BC6307_13350"/>
<evidence type="ECO:0000256" key="7">
    <source>
        <dbReference type="PIRSR" id="PIRSR600760-2"/>
    </source>
</evidence>
<dbReference type="InterPro" id="IPR000760">
    <property type="entry name" value="Inositol_monophosphatase-like"/>
</dbReference>
<dbReference type="PROSITE" id="PS00630">
    <property type="entry name" value="IMP_2"/>
    <property type="match status" value="1"/>
</dbReference>
<comment type="cofactor">
    <cofactor evidence="2 7">
        <name>Mg(2+)</name>
        <dbReference type="ChEBI" id="CHEBI:18420"/>
    </cofactor>
</comment>
<reference evidence="8 9" key="1">
    <citation type="submission" date="2016-12" db="EMBL/GenBank/DDBJ databases">
        <title>The whole genome sequencing and assembly of Bacillus cohnii DSM 6307T strain.</title>
        <authorList>
            <person name="Lee Y.-J."/>
            <person name="Yi H."/>
            <person name="Bahn Y.-S."/>
            <person name="Kim J.F."/>
            <person name="Lee D.-W."/>
        </authorList>
    </citation>
    <scope>NUCLEOTIDE SEQUENCE [LARGE SCALE GENOMIC DNA]</scope>
    <source>
        <strain evidence="8 9">DSM 6307</strain>
    </source>
</reference>
<dbReference type="InterPro" id="IPR020550">
    <property type="entry name" value="Inositol_monophosphatase_CS"/>
</dbReference>
<dbReference type="PANTHER" id="PTHR20854">
    <property type="entry name" value="INOSITOL MONOPHOSPHATASE"/>
    <property type="match status" value="1"/>
</dbReference>
<organism evidence="8 9">
    <name type="scientific">Sutcliffiella cohnii</name>
    <dbReference type="NCBI Taxonomy" id="33932"/>
    <lineage>
        <taxon>Bacteria</taxon>
        <taxon>Bacillati</taxon>
        <taxon>Bacillota</taxon>
        <taxon>Bacilli</taxon>
        <taxon>Bacillales</taxon>
        <taxon>Bacillaceae</taxon>
        <taxon>Sutcliffiella</taxon>
    </lineage>
</organism>
<evidence type="ECO:0000256" key="2">
    <source>
        <dbReference type="ARBA" id="ARBA00001946"/>
    </source>
</evidence>
<evidence type="ECO:0000256" key="3">
    <source>
        <dbReference type="ARBA" id="ARBA00013106"/>
    </source>
</evidence>
<feature type="binding site" evidence="7">
    <location>
        <position position="220"/>
    </location>
    <ligand>
        <name>Mg(2+)</name>
        <dbReference type="ChEBI" id="CHEBI:18420"/>
        <label>2</label>
    </ligand>
</feature>
<keyword evidence="9" id="KW-1185">Reference proteome</keyword>
<feature type="binding site" evidence="7">
    <location>
        <position position="93"/>
    </location>
    <ligand>
        <name>Mg(2+)</name>
        <dbReference type="ChEBI" id="CHEBI:18420"/>
        <label>2</label>
    </ligand>
</feature>
<dbReference type="PANTHER" id="PTHR20854:SF4">
    <property type="entry name" value="INOSITOL-1-MONOPHOSPHATASE-RELATED"/>
    <property type="match status" value="1"/>
</dbReference>
<dbReference type="InterPro" id="IPR020583">
    <property type="entry name" value="Inositol_monoP_metal-BS"/>
</dbReference>
<evidence type="ECO:0000256" key="1">
    <source>
        <dbReference type="ARBA" id="ARBA00001033"/>
    </source>
</evidence>
<dbReference type="PRINTS" id="PR00377">
    <property type="entry name" value="IMPHPHTASES"/>
</dbReference>
<evidence type="ECO:0000313" key="9">
    <source>
        <dbReference type="Proteomes" id="UP000215224"/>
    </source>
</evidence>
<evidence type="ECO:0000256" key="5">
    <source>
        <dbReference type="ARBA" id="ARBA00022801"/>
    </source>
</evidence>
<gene>
    <name evidence="8" type="ORF">BC6307_13350</name>
</gene>
<dbReference type="FunFam" id="3.30.540.10:FF:000003">
    <property type="entry name" value="Inositol-1-monophosphatase"/>
    <property type="match status" value="1"/>
</dbReference>
<feature type="binding site" evidence="7">
    <location>
        <position position="96"/>
    </location>
    <ligand>
        <name>Mg(2+)</name>
        <dbReference type="ChEBI" id="CHEBI:18420"/>
        <label>1</label>
        <note>catalytic</note>
    </ligand>
</feature>